<feature type="compositionally biased region" description="Basic and acidic residues" evidence="1">
    <location>
        <begin position="15"/>
        <end position="24"/>
    </location>
</feature>
<evidence type="ECO:0000313" key="2">
    <source>
        <dbReference type="EMBL" id="PON61877.1"/>
    </source>
</evidence>
<keyword evidence="3" id="KW-1185">Reference proteome</keyword>
<accession>A0A2P5CLE0</accession>
<reference evidence="3" key="1">
    <citation type="submission" date="2016-06" db="EMBL/GenBank/DDBJ databases">
        <title>Parallel loss of symbiosis genes in relatives of nitrogen-fixing non-legume Parasponia.</title>
        <authorList>
            <person name="Van Velzen R."/>
            <person name="Holmer R."/>
            <person name="Bu F."/>
            <person name="Rutten L."/>
            <person name="Van Zeijl A."/>
            <person name="Liu W."/>
            <person name="Santuari L."/>
            <person name="Cao Q."/>
            <person name="Sharma T."/>
            <person name="Shen D."/>
            <person name="Roswanjaya Y."/>
            <person name="Wardhani T."/>
            <person name="Kalhor M.S."/>
            <person name="Jansen J."/>
            <person name="Van den Hoogen J."/>
            <person name="Gungor B."/>
            <person name="Hartog M."/>
            <person name="Hontelez J."/>
            <person name="Verver J."/>
            <person name="Yang W.-C."/>
            <person name="Schijlen E."/>
            <person name="Repin R."/>
            <person name="Schilthuizen M."/>
            <person name="Schranz E."/>
            <person name="Heidstra R."/>
            <person name="Miyata K."/>
            <person name="Fedorova E."/>
            <person name="Kohlen W."/>
            <person name="Bisseling T."/>
            <person name="Smit S."/>
            <person name="Geurts R."/>
        </authorList>
    </citation>
    <scope>NUCLEOTIDE SEQUENCE [LARGE SCALE GENOMIC DNA]</scope>
    <source>
        <strain evidence="3">cv. WU1-14</strain>
    </source>
</reference>
<gene>
    <name evidence="2" type="ORF">PanWU01x14_142950</name>
</gene>
<evidence type="ECO:0000313" key="3">
    <source>
        <dbReference type="Proteomes" id="UP000237105"/>
    </source>
</evidence>
<dbReference type="AlphaFoldDB" id="A0A2P5CLE0"/>
<name>A0A2P5CLE0_PARAD</name>
<comment type="caution">
    <text evidence="2">The sequence shown here is derived from an EMBL/GenBank/DDBJ whole genome shotgun (WGS) entry which is preliminary data.</text>
</comment>
<organism evidence="2 3">
    <name type="scientific">Parasponia andersonii</name>
    <name type="common">Sponia andersonii</name>
    <dbReference type="NCBI Taxonomy" id="3476"/>
    <lineage>
        <taxon>Eukaryota</taxon>
        <taxon>Viridiplantae</taxon>
        <taxon>Streptophyta</taxon>
        <taxon>Embryophyta</taxon>
        <taxon>Tracheophyta</taxon>
        <taxon>Spermatophyta</taxon>
        <taxon>Magnoliopsida</taxon>
        <taxon>eudicotyledons</taxon>
        <taxon>Gunneridae</taxon>
        <taxon>Pentapetalae</taxon>
        <taxon>rosids</taxon>
        <taxon>fabids</taxon>
        <taxon>Rosales</taxon>
        <taxon>Cannabaceae</taxon>
        <taxon>Parasponia</taxon>
    </lineage>
</organism>
<dbReference type="Proteomes" id="UP000237105">
    <property type="component" value="Unassembled WGS sequence"/>
</dbReference>
<dbReference type="OrthoDB" id="1732695at2759"/>
<sequence length="127" mass="13665">MGSGEYGNRARLRPRGKDGDSSRGENEFFREILGVVNAGYGVIGQSILLLRNAWPKTLQVLQVFKEQGSILAVRAFGALCVPFHGRDSNHNALALEALFGEAGVSLATGVMTVGLMCKNIEGSGRWK</sequence>
<evidence type="ECO:0000256" key="1">
    <source>
        <dbReference type="SAM" id="MobiDB-lite"/>
    </source>
</evidence>
<dbReference type="STRING" id="3476.A0A2P5CLE0"/>
<dbReference type="EMBL" id="JXTB01000118">
    <property type="protein sequence ID" value="PON61877.1"/>
    <property type="molecule type" value="Genomic_DNA"/>
</dbReference>
<proteinExistence type="predicted"/>
<feature type="region of interest" description="Disordered" evidence="1">
    <location>
        <begin position="1"/>
        <end position="24"/>
    </location>
</feature>
<protein>
    <submittedName>
        <fullName evidence="2">Uncharacterized protein</fullName>
    </submittedName>
</protein>